<dbReference type="RefSeq" id="WP_093347857.1">
    <property type="nucleotide sequence ID" value="NZ_FOUY01000024.1"/>
</dbReference>
<feature type="DNA-binding region" description="H-T-H motif" evidence="4">
    <location>
        <begin position="36"/>
        <end position="55"/>
    </location>
</feature>
<dbReference type="STRING" id="260086.SAMN05216207_102444"/>
<dbReference type="InterPro" id="IPR036271">
    <property type="entry name" value="Tet_transcr_reg_TetR-rel_C_sf"/>
</dbReference>
<dbReference type="InterPro" id="IPR001647">
    <property type="entry name" value="HTH_TetR"/>
</dbReference>
<proteinExistence type="predicted"/>
<dbReference type="InterPro" id="IPR050109">
    <property type="entry name" value="HTH-type_TetR-like_transc_reg"/>
</dbReference>
<dbReference type="EMBL" id="FOUY01000024">
    <property type="protein sequence ID" value="SFN91110.1"/>
    <property type="molecule type" value="Genomic_DNA"/>
</dbReference>
<accession>A0A1I5CVT6</accession>
<feature type="domain" description="HTH tetR-type" evidence="5">
    <location>
        <begin position="13"/>
        <end position="73"/>
    </location>
</feature>
<name>A0A1I5CVT6_PSUAM</name>
<gene>
    <name evidence="6" type="ORF">SAMN05216207_102444</name>
</gene>
<dbReference type="PRINTS" id="PR00455">
    <property type="entry name" value="HTHTETR"/>
</dbReference>
<dbReference type="Pfam" id="PF00440">
    <property type="entry name" value="TetR_N"/>
    <property type="match status" value="1"/>
</dbReference>
<dbReference type="GO" id="GO:0000976">
    <property type="term" value="F:transcription cis-regulatory region binding"/>
    <property type="evidence" value="ECO:0007669"/>
    <property type="project" value="TreeGrafter"/>
</dbReference>
<keyword evidence="1" id="KW-0805">Transcription regulation</keyword>
<dbReference type="Proteomes" id="UP000199614">
    <property type="component" value="Unassembled WGS sequence"/>
</dbReference>
<organism evidence="6 7">
    <name type="scientific">Pseudonocardia ammonioxydans</name>
    <dbReference type="NCBI Taxonomy" id="260086"/>
    <lineage>
        <taxon>Bacteria</taxon>
        <taxon>Bacillati</taxon>
        <taxon>Actinomycetota</taxon>
        <taxon>Actinomycetes</taxon>
        <taxon>Pseudonocardiales</taxon>
        <taxon>Pseudonocardiaceae</taxon>
        <taxon>Pseudonocardia</taxon>
    </lineage>
</organism>
<dbReference type="Gene3D" id="1.10.357.10">
    <property type="entry name" value="Tetracycline Repressor, domain 2"/>
    <property type="match status" value="1"/>
</dbReference>
<dbReference type="GO" id="GO:0003700">
    <property type="term" value="F:DNA-binding transcription factor activity"/>
    <property type="evidence" value="ECO:0007669"/>
    <property type="project" value="TreeGrafter"/>
</dbReference>
<keyword evidence="7" id="KW-1185">Reference proteome</keyword>
<dbReference type="PANTHER" id="PTHR30055:SF234">
    <property type="entry name" value="HTH-TYPE TRANSCRIPTIONAL REGULATOR BETI"/>
    <property type="match status" value="1"/>
</dbReference>
<evidence type="ECO:0000256" key="4">
    <source>
        <dbReference type="PROSITE-ProRule" id="PRU00335"/>
    </source>
</evidence>
<evidence type="ECO:0000256" key="2">
    <source>
        <dbReference type="ARBA" id="ARBA00023125"/>
    </source>
</evidence>
<evidence type="ECO:0000259" key="5">
    <source>
        <dbReference type="PROSITE" id="PS50977"/>
    </source>
</evidence>
<dbReference type="SUPFAM" id="SSF46689">
    <property type="entry name" value="Homeodomain-like"/>
    <property type="match status" value="1"/>
</dbReference>
<dbReference type="SUPFAM" id="SSF48498">
    <property type="entry name" value="Tetracyclin repressor-like, C-terminal domain"/>
    <property type="match status" value="1"/>
</dbReference>
<evidence type="ECO:0000256" key="3">
    <source>
        <dbReference type="ARBA" id="ARBA00023163"/>
    </source>
</evidence>
<sequence>MPRTPEQNESLRAATQEAIQTAAVRVFARRGFAAANMRQIAAEAGLSTGSIYRHYSGKEQLFEHLLAQASAGLDAAAERLQRDGSPLVLVRDFTMTFLADIVGERGALEFFQVINQGFLTDTPPGTARRMAAAQRSFWRTFADLVRRGQECGEFAAGDPEQVTGYYFATLSGIATMRRAMDDEFGESGVALVLRLLTGGRGT</sequence>
<dbReference type="Gene3D" id="1.10.10.60">
    <property type="entry name" value="Homeodomain-like"/>
    <property type="match status" value="1"/>
</dbReference>
<evidence type="ECO:0000313" key="6">
    <source>
        <dbReference type="EMBL" id="SFN91110.1"/>
    </source>
</evidence>
<keyword evidence="3" id="KW-0804">Transcription</keyword>
<dbReference type="PROSITE" id="PS50977">
    <property type="entry name" value="HTH_TETR_2"/>
    <property type="match status" value="1"/>
</dbReference>
<keyword evidence="2 4" id="KW-0238">DNA-binding</keyword>
<dbReference type="InterPro" id="IPR009057">
    <property type="entry name" value="Homeodomain-like_sf"/>
</dbReference>
<reference evidence="6 7" key="1">
    <citation type="submission" date="2016-10" db="EMBL/GenBank/DDBJ databases">
        <authorList>
            <person name="de Groot N.N."/>
        </authorList>
    </citation>
    <scope>NUCLEOTIDE SEQUENCE [LARGE SCALE GENOMIC DNA]</scope>
    <source>
        <strain evidence="6 7">CGMCC 4.1877</strain>
    </source>
</reference>
<dbReference type="PANTHER" id="PTHR30055">
    <property type="entry name" value="HTH-TYPE TRANSCRIPTIONAL REGULATOR RUTR"/>
    <property type="match status" value="1"/>
</dbReference>
<protein>
    <submittedName>
        <fullName evidence="6">Transcriptional regulator, TetR family</fullName>
    </submittedName>
</protein>
<evidence type="ECO:0000313" key="7">
    <source>
        <dbReference type="Proteomes" id="UP000199614"/>
    </source>
</evidence>
<dbReference type="AlphaFoldDB" id="A0A1I5CVT6"/>
<evidence type="ECO:0000256" key="1">
    <source>
        <dbReference type="ARBA" id="ARBA00023015"/>
    </source>
</evidence>
<dbReference type="OrthoDB" id="8701707at2"/>